<feature type="compositionally biased region" description="Basic and acidic residues" evidence="1">
    <location>
        <begin position="8"/>
        <end position="35"/>
    </location>
</feature>
<dbReference type="InParanoid" id="A0A286UVD1"/>
<dbReference type="AlphaFoldDB" id="A0A286UVD1"/>
<evidence type="ECO:0000256" key="1">
    <source>
        <dbReference type="SAM" id="MobiDB-lite"/>
    </source>
</evidence>
<feature type="compositionally biased region" description="Polar residues" evidence="1">
    <location>
        <begin position="308"/>
        <end position="319"/>
    </location>
</feature>
<organism evidence="2 3">
    <name type="scientific">Pyrrhoderma noxium</name>
    <dbReference type="NCBI Taxonomy" id="2282107"/>
    <lineage>
        <taxon>Eukaryota</taxon>
        <taxon>Fungi</taxon>
        <taxon>Dikarya</taxon>
        <taxon>Basidiomycota</taxon>
        <taxon>Agaricomycotina</taxon>
        <taxon>Agaricomycetes</taxon>
        <taxon>Hymenochaetales</taxon>
        <taxon>Hymenochaetaceae</taxon>
        <taxon>Pyrrhoderma</taxon>
    </lineage>
</organism>
<reference evidence="2 3" key="1">
    <citation type="journal article" date="2017" name="Mol. Ecol.">
        <title>Comparative and population genomic landscape of Phellinus noxius: A hypervariable fungus causing root rot in trees.</title>
        <authorList>
            <person name="Chung C.L."/>
            <person name="Lee T.J."/>
            <person name="Akiba M."/>
            <person name="Lee H.H."/>
            <person name="Kuo T.H."/>
            <person name="Liu D."/>
            <person name="Ke H.M."/>
            <person name="Yokoi T."/>
            <person name="Roa M.B."/>
            <person name="Lu M.J."/>
            <person name="Chang Y.Y."/>
            <person name="Ann P.J."/>
            <person name="Tsai J.N."/>
            <person name="Chen C.Y."/>
            <person name="Tzean S.S."/>
            <person name="Ota Y."/>
            <person name="Hattori T."/>
            <person name="Sahashi N."/>
            <person name="Liou R.F."/>
            <person name="Kikuchi T."/>
            <person name="Tsai I.J."/>
        </authorList>
    </citation>
    <scope>NUCLEOTIDE SEQUENCE [LARGE SCALE GENOMIC DNA]</scope>
    <source>
        <strain evidence="2 3">FFPRI411160</strain>
    </source>
</reference>
<feature type="compositionally biased region" description="Basic and acidic residues" evidence="1">
    <location>
        <begin position="219"/>
        <end position="229"/>
    </location>
</feature>
<protein>
    <submittedName>
        <fullName evidence="2">Uncharacterized protein</fullName>
    </submittedName>
</protein>
<feature type="region of interest" description="Disordered" evidence="1">
    <location>
        <begin position="1"/>
        <end position="375"/>
    </location>
</feature>
<feature type="compositionally biased region" description="Low complexity" evidence="1">
    <location>
        <begin position="181"/>
        <end position="196"/>
    </location>
</feature>
<proteinExistence type="predicted"/>
<feature type="compositionally biased region" description="Basic and acidic residues" evidence="1">
    <location>
        <begin position="261"/>
        <end position="276"/>
    </location>
</feature>
<comment type="caution">
    <text evidence="2">The sequence shown here is derived from an EMBL/GenBank/DDBJ whole genome shotgun (WGS) entry which is preliminary data.</text>
</comment>
<feature type="compositionally biased region" description="Basic and acidic residues" evidence="1">
    <location>
        <begin position="70"/>
        <end position="107"/>
    </location>
</feature>
<feature type="compositionally biased region" description="Basic and acidic residues" evidence="1">
    <location>
        <begin position="115"/>
        <end position="138"/>
    </location>
</feature>
<dbReference type="Proteomes" id="UP000217199">
    <property type="component" value="Unassembled WGS sequence"/>
</dbReference>
<accession>A0A286UVD1</accession>
<name>A0A286UVD1_9AGAM</name>
<dbReference type="EMBL" id="NBII01000001">
    <property type="protein sequence ID" value="PAV23563.1"/>
    <property type="molecule type" value="Genomic_DNA"/>
</dbReference>
<evidence type="ECO:0000313" key="2">
    <source>
        <dbReference type="EMBL" id="PAV23563.1"/>
    </source>
</evidence>
<evidence type="ECO:0000313" key="3">
    <source>
        <dbReference type="Proteomes" id="UP000217199"/>
    </source>
</evidence>
<sequence>MTPEEQEPERGEITERETDTRERRASYTGNRDRSRSRSRPQYGDTWVPGPTSRRHDENHYQPHTYPSSYDRPRDRDYRSDRDRRVERDWSERHRDSDRDRERDRNWERYNSYQRPSERDWPRYESDRSRYNESIRDGYQRGNYSRRQTRGGRRGGESYYGSSRYPDYDNRYRSPPPRRAHSPYLPRRPNSRSPSPRAYHSHRRYSPERLNGTSNSRSYRGRDASVESRHSSGRYSGQGERTPRKRERSSSPSHDRRPPRRIRTESRSPNRAEKRESPSSGQRVDSLAQDIPLTFKNVNPEKHSPSPVNPTNQSPITTVEFQDKEEGPYTSPKQNTLPDLTSEPTLTEERDSTVKTVSSQQLDKEPTGSSGDRPVVSPIAIDMRNSIPQHSPSNEQGPHIPKPLKMFTQSDCFTDPPRPSSVYGFKFKGNEKVKSILDSIPRSKTDDLEFTRMKLIAEDFQTRITLRQVESEAAMALFEFRSAEQRRALASQLHEKYSTMIN</sequence>
<keyword evidence="3" id="KW-1185">Reference proteome</keyword>
<feature type="compositionally biased region" description="Polar residues" evidence="1">
    <location>
        <begin position="330"/>
        <end position="344"/>
    </location>
</feature>
<gene>
    <name evidence="2" type="ORF">PNOK_0063100</name>
</gene>